<gene>
    <name evidence="2" type="ORF">B0H16DRAFT_1737173</name>
</gene>
<dbReference type="Proteomes" id="UP001215598">
    <property type="component" value="Unassembled WGS sequence"/>
</dbReference>
<protein>
    <recommendedName>
        <fullName evidence="1">Mitochondrial splicing suppressor 51-like C-terminal domain-containing protein</fullName>
    </recommendedName>
</protein>
<comment type="caution">
    <text evidence="2">The sequence shown here is derived from an EMBL/GenBank/DDBJ whole genome shotgun (WGS) entry which is preliminary data.</text>
</comment>
<dbReference type="EMBL" id="JARKIB010000210">
    <property type="protein sequence ID" value="KAJ7723546.1"/>
    <property type="molecule type" value="Genomic_DNA"/>
</dbReference>
<feature type="domain" description="Mitochondrial splicing suppressor 51-like C-terminal" evidence="1">
    <location>
        <begin position="9"/>
        <end position="107"/>
    </location>
</feature>
<evidence type="ECO:0000313" key="3">
    <source>
        <dbReference type="Proteomes" id="UP001215598"/>
    </source>
</evidence>
<proteinExistence type="predicted"/>
<reference evidence="2" key="1">
    <citation type="submission" date="2023-03" db="EMBL/GenBank/DDBJ databases">
        <title>Massive genome expansion in bonnet fungi (Mycena s.s.) driven by repeated elements and novel gene families across ecological guilds.</title>
        <authorList>
            <consortium name="Lawrence Berkeley National Laboratory"/>
            <person name="Harder C.B."/>
            <person name="Miyauchi S."/>
            <person name="Viragh M."/>
            <person name="Kuo A."/>
            <person name="Thoen E."/>
            <person name="Andreopoulos B."/>
            <person name="Lu D."/>
            <person name="Skrede I."/>
            <person name="Drula E."/>
            <person name="Henrissat B."/>
            <person name="Morin E."/>
            <person name="Kohler A."/>
            <person name="Barry K."/>
            <person name="LaButti K."/>
            <person name="Morin E."/>
            <person name="Salamov A."/>
            <person name="Lipzen A."/>
            <person name="Mereny Z."/>
            <person name="Hegedus B."/>
            <person name="Baldrian P."/>
            <person name="Stursova M."/>
            <person name="Weitz H."/>
            <person name="Taylor A."/>
            <person name="Grigoriev I.V."/>
            <person name="Nagy L.G."/>
            <person name="Martin F."/>
            <person name="Kauserud H."/>
        </authorList>
    </citation>
    <scope>NUCLEOTIDE SEQUENCE</scope>
    <source>
        <strain evidence="2">CBHHK182m</strain>
    </source>
</reference>
<keyword evidence="3" id="KW-1185">Reference proteome</keyword>
<accession>A0AAD7HN22</accession>
<organism evidence="2 3">
    <name type="scientific">Mycena metata</name>
    <dbReference type="NCBI Taxonomy" id="1033252"/>
    <lineage>
        <taxon>Eukaryota</taxon>
        <taxon>Fungi</taxon>
        <taxon>Dikarya</taxon>
        <taxon>Basidiomycota</taxon>
        <taxon>Agaricomycotina</taxon>
        <taxon>Agaricomycetes</taxon>
        <taxon>Agaricomycetidae</taxon>
        <taxon>Agaricales</taxon>
        <taxon>Marasmiineae</taxon>
        <taxon>Mycenaceae</taxon>
        <taxon>Mycena</taxon>
    </lineage>
</organism>
<dbReference type="Pfam" id="PF20179">
    <property type="entry name" value="MSS51_C"/>
    <property type="match status" value="1"/>
</dbReference>
<evidence type="ECO:0000313" key="2">
    <source>
        <dbReference type="EMBL" id="KAJ7723546.1"/>
    </source>
</evidence>
<name>A0AAD7HN22_9AGAR</name>
<evidence type="ECO:0000259" key="1">
    <source>
        <dbReference type="Pfam" id="PF20179"/>
    </source>
</evidence>
<dbReference type="AlphaFoldDB" id="A0AAD7HN22"/>
<sequence>MHGRCLYYSAIVAPNAGLASYPEWFPVILHVHQEEIPFGTTEYAEQSAETQLELFPTLLQTEAAQPGPVTKRRPTDGEVEAIRKAAGKRWEYGIEMNPFQRPGQRPVPTKLPNVPNGFTVRVVGK</sequence>
<dbReference type="InterPro" id="IPR046824">
    <property type="entry name" value="Mss51-like_C"/>
</dbReference>